<dbReference type="GO" id="GO:0002098">
    <property type="term" value="P:tRNA wobble uridine modification"/>
    <property type="evidence" value="ECO:0007669"/>
    <property type="project" value="TreeGrafter"/>
</dbReference>
<dbReference type="Gene3D" id="3.40.50.11420">
    <property type="match status" value="1"/>
</dbReference>
<dbReference type="InterPro" id="IPR005225">
    <property type="entry name" value="Small_GTP-bd"/>
</dbReference>
<feature type="domain" description="Hydrogen maturase F tetramerization" evidence="3">
    <location>
        <begin position="279"/>
        <end position="395"/>
    </location>
</feature>
<sequence length="411" mass="46759">MKKELLSMAPHIGIFGKRNVGKSSLINSLTGQKIAIVSDIPGTTTDPIGKRMEILPLGPVYIVDTAGIDDEGELGKERVKKSLEVLGKTDLIILVTTYSTFNDFDRDFIGRMKKKRENIFVVFSKMDIEKRDENLLNWIKNEKLEYLEVSSKTGENILKLREKIASLLKEVITSDIILKDKIDKNDIVVQVIPIDSAAPKGRIILPQEQVLREMLDVNSISVVVQHSELEESLKILKRKPKLVITDSQVVDYVAKVVPDDIFITTYSIVFSRLKGDLKEYIRGLKVLKELKDGDKIFIAEACTHHPQPDDIGRYKIPKWIEGYTGKKLNFVMNPGVMIHQNLEDSKLVIMCGSCMINRKEVLSRIEKAKDKNIPVTNYGVIISHIHNALKRTIKIFDDVYEEYIKIFPELK</sequence>
<dbReference type="InterPro" id="IPR023873">
    <property type="entry name" value="FeFe-hyd_GTPase_HydF"/>
</dbReference>
<dbReference type="PANTHER" id="PTHR42714:SF6">
    <property type="entry name" value="TRANSLATION INITIATION FACTOR IF-2"/>
    <property type="match status" value="1"/>
</dbReference>
<organism evidence="4 5">
    <name type="scientific">candidate division TA06 bacterium 34_109</name>
    <dbReference type="NCBI Taxonomy" id="1635277"/>
    <lineage>
        <taxon>Bacteria</taxon>
        <taxon>Bacteria division TA06</taxon>
    </lineage>
</organism>
<dbReference type="SUPFAM" id="SSF52540">
    <property type="entry name" value="P-loop containing nucleoside triphosphate hydrolases"/>
    <property type="match status" value="1"/>
</dbReference>
<dbReference type="PANTHER" id="PTHR42714">
    <property type="entry name" value="TRNA MODIFICATION GTPASE GTPBP3"/>
    <property type="match status" value="1"/>
</dbReference>
<feature type="domain" description="G" evidence="1">
    <location>
        <begin position="11"/>
        <end position="125"/>
    </location>
</feature>
<evidence type="ECO:0000313" key="5">
    <source>
        <dbReference type="Proteomes" id="UP000053467"/>
    </source>
</evidence>
<dbReference type="GO" id="GO:0005737">
    <property type="term" value="C:cytoplasm"/>
    <property type="evidence" value="ECO:0007669"/>
    <property type="project" value="TreeGrafter"/>
</dbReference>
<evidence type="ECO:0000259" key="3">
    <source>
        <dbReference type="Pfam" id="PF18133"/>
    </source>
</evidence>
<proteinExistence type="predicted"/>
<name>A0A101HZT5_UNCT6</name>
<dbReference type="Pfam" id="PF18133">
    <property type="entry name" value="HydF_tetramer"/>
    <property type="match status" value="1"/>
</dbReference>
<dbReference type="CDD" id="cd00880">
    <property type="entry name" value="Era_like"/>
    <property type="match status" value="1"/>
</dbReference>
<dbReference type="Pfam" id="PF01926">
    <property type="entry name" value="MMR_HSR1"/>
    <property type="match status" value="1"/>
</dbReference>
<dbReference type="InterPro" id="IPR040644">
    <property type="entry name" value="HydF_tetramer"/>
</dbReference>
<dbReference type="GO" id="GO:0030488">
    <property type="term" value="P:tRNA methylation"/>
    <property type="evidence" value="ECO:0007669"/>
    <property type="project" value="TreeGrafter"/>
</dbReference>
<dbReference type="InterPro" id="IPR006073">
    <property type="entry name" value="GTP-bd"/>
</dbReference>
<protein>
    <submittedName>
        <fullName evidence="4">Small GTP-binding protein</fullName>
    </submittedName>
</protein>
<evidence type="ECO:0000259" key="2">
    <source>
        <dbReference type="Pfam" id="PF18128"/>
    </source>
</evidence>
<dbReference type="InterPro" id="IPR041606">
    <property type="entry name" value="HydF_dimer"/>
</dbReference>
<dbReference type="InterPro" id="IPR027417">
    <property type="entry name" value="P-loop_NTPase"/>
</dbReference>
<feature type="domain" description="Hydrogen maturase F dimerization" evidence="2">
    <location>
        <begin position="177"/>
        <end position="275"/>
    </location>
</feature>
<comment type="caution">
    <text evidence="4">The sequence shown here is derived from an EMBL/GenBank/DDBJ whole genome shotgun (WGS) entry which is preliminary data.</text>
</comment>
<dbReference type="Pfam" id="PF18128">
    <property type="entry name" value="HydF_dimer"/>
    <property type="match status" value="1"/>
</dbReference>
<evidence type="ECO:0000313" key="4">
    <source>
        <dbReference type="EMBL" id="KUK86118.1"/>
    </source>
</evidence>
<dbReference type="PRINTS" id="PR00326">
    <property type="entry name" value="GTP1OBG"/>
</dbReference>
<dbReference type="NCBIfam" id="TIGR03918">
    <property type="entry name" value="GTP_HydF"/>
    <property type="match status" value="1"/>
</dbReference>
<reference evidence="5" key="1">
    <citation type="journal article" date="2015" name="MBio">
        <title>Genome-Resolved Metagenomic Analysis Reveals Roles for Candidate Phyla and Other Microbial Community Members in Biogeochemical Transformations in Oil Reservoirs.</title>
        <authorList>
            <person name="Hu P."/>
            <person name="Tom L."/>
            <person name="Singh A."/>
            <person name="Thomas B.C."/>
            <person name="Baker B.J."/>
            <person name="Piceno Y.M."/>
            <person name="Andersen G.L."/>
            <person name="Banfield J.F."/>
        </authorList>
    </citation>
    <scope>NUCLEOTIDE SEQUENCE [LARGE SCALE GENOMIC DNA]</scope>
</reference>
<dbReference type="AlphaFoldDB" id="A0A101HZT5"/>
<dbReference type="GO" id="GO:0005525">
    <property type="term" value="F:GTP binding"/>
    <property type="evidence" value="ECO:0007669"/>
    <property type="project" value="InterPro"/>
</dbReference>
<dbReference type="Proteomes" id="UP000053467">
    <property type="component" value="Unassembled WGS sequence"/>
</dbReference>
<dbReference type="EMBL" id="LGGX01000028">
    <property type="protein sequence ID" value="KUK86118.1"/>
    <property type="molecule type" value="Genomic_DNA"/>
</dbReference>
<dbReference type="Gene3D" id="3.40.50.11410">
    <property type="match status" value="1"/>
</dbReference>
<accession>A0A101HZT5</accession>
<evidence type="ECO:0000259" key="1">
    <source>
        <dbReference type="Pfam" id="PF01926"/>
    </source>
</evidence>
<dbReference type="NCBIfam" id="TIGR00231">
    <property type="entry name" value="small_GTP"/>
    <property type="match status" value="1"/>
</dbReference>
<gene>
    <name evidence="4" type="ORF">XE03_1710</name>
</gene>
<dbReference type="Gene3D" id="3.40.50.300">
    <property type="entry name" value="P-loop containing nucleotide triphosphate hydrolases"/>
    <property type="match status" value="1"/>
</dbReference>